<evidence type="ECO:0000256" key="5">
    <source>
        <dbReference type="ARBA" id="ARBA00023136"/>
    </source>
</evidence>
<sequence length="659" mass="74696">MTLFKIAFTNVRKNFGQFSMYLGSLILSVLIYFTFVSLAYNKSIGIIFKKWGLGGQSVFVAASIVLIIFVAFFVFYSSNYFTRSRKRELGLYSLLGLRKAQIGRIIFYENLMMHVMAVVAGVLIGIFFSKFFSMLLFRIMGLSIPSGFTFSIAAIGSTVFVFAIILIVTSANGYWIVYRHSMIELFKADVREKNPPKGSLTLSILGIFLIGSGYFLATRSIDDSIFWTENTFFASMLFVLFGVILGTWLLLRFLFPYIVYKLFQRKSFFYSGTNILTVTWLRYRMKKTAGTLTMIAILSATTLTAIGALSSLYTNIISYAESSNPDSYETVWSTETQRKEIFAAIRESKGHDLIYHEKADVYDANVIDKVDKNEPYSHHRMTYFSVISISDYNRLAMKLDNNSKKIKSLGDEEAIFLSPNGSLENSKRKNILTKKPYMLQFKNNSKQYKVKIKDIYNHTVLNADIASSVLVVNDALYSEIAQKTMPTHIDIFQVTNEDKAESLDHKIQAITGEPNSWWSTNMSSFYSNYHMMSTLVGVILYIGVFISIVFFAATGSIIYFKQITEAVDEKPRFAVLQKMGMSQKEVRAVVAKQVLPVFLIPLILGISHSVAAMIGMSLNLMFSVSAPVIISTTIYTVFFIIYYFICVETYTKMVSSEND</sequence>
<dbReference type="InterPro" id="IPR052536">
    <property type="entry name" value="ABC-4_Integral_Memb_Prot"/>
</dbReference>
<keyword evidence="3 6" id="KW-0812">Transmembrane</keyword>
<dbReference type="Pfam" id="PF02687">
    <property type="entry name" value="FtsX"/>
    <property type="match status" value="1"/>
</dbReference>
<comment type="subcellular location">
    <subcellularLocation>
        <location evidence="1 6">Cell membrane</location>
        <topology evidence="1 6">Multi-pass membrane protein</topology>
    </subcellularLocation>
</comment>
<dbReference type="GO" id="GO:0055085">
    <property type="term" value="P:transmembrane transport"/>
    <property type="evidence" value="ECO:0007669"/>
    <property type="project" value="UniProtKB-UniRule"/>
</dbReference>
<feature type="transmembrane region" description="Helical" evidence="6">
    <location>
        <begin position="60"/>
        <end position="81"/>
    </location>
</feature>
<keyword evidence="5 6" id="KW-0472">Membrane</keyword>
<feature type="transmembrane region" description="Helical" evidence="6">
    <location>
        <begin position="102"/>
        <end position="128"/>
    </location>
</feature>
<evidence type="ECO:0000256" key="4">
    <source>
        <dbReference type="ARBA" id="ARBA00022989"/>
    </source>
</evidence>
<evidence type="ECO:0000256" key="2">
    <source>
        <dbReference type="ARBA" id="ARBA00022475"/>
    </source>
</evidence>
<feature type="transmembrane region" description="Helical" evidence="6">
    <location>
        <begin position="292"/>
        <end position="313"/>
    </location>
</feature>
<protein>
    <recommendedName>
        <fullName evidence="7">ABC3 transporter permease C-terminal domain-containing protein</fullName>
    </recommendedName>
</protein>
<feature type="transmembrane region" description="Helical" evidence="6">
    <location>
        <begin position="538"/>
        <end position="560"/>
    </location>
</feature>
<feature type="transmembrane region" description="Helical" evidence="6">
    <location>
        <begin position="620"/>
        <end position="645"/>
    </location>
</feature>
<feature type="transmembrane region" description="Helical" evidence="6">
    <location>
        <begin position="594"/>
        <end position="614"/>
    </location>
</feature>
<keyword evidence="9" id="KW-1185">Reference proteome</keyword>
<dbReference type="KEGG" id="lwi:UE46_10975"/>
<dbReference type="RefSeq" id="WP_118907609.1">
    <property type="nucleotide sequence ID" value="NZ_CP011102.1"/>
</dbReference>
<proteinExistence type="inferred from homology"/>
<keyword evidence="4 6" id="KW-1133">Transmembrane helix</keyword>
<accession>A0A1S7FVQ6</accession>
<dbReference type="PANTHER" id="PTHR46795:SF3">
    <property type="entry name" value="ABC TRANSPORTER PERMEASE"/>
    <property type="match status" value="1"/>
</dbReference>
<dbReference type="AlphaFoldDB" id="A0A1S7FVQ6"/>
<name>A0A1S7FVQ6_9LIST</name>
<feature type="transmembrane region" description="Helical" evidence="6">
    <location>
        <begin position="237"/>
        <end position="260"/>
    </location>
</feature>
<dbReference type="GO" id="GO:0005886">
    <property type="term" value="C:plasma membrane"/>
    <property type="evidence" value="ECO:0007669"/>
    <property type="project" value="UniProtKB-SubCell"/>
</dbReference>
<evidence type="ECO:0000313" key="9">
    <source>
        <dbReference type="Proteomes" id="UP000223060"/>
    </source>
</evidence>
<feature type="transmembrane region" description="Helical" evidence="6">
    <location>
        <begin position="148"/>
        <end position="177"/>
    </location>
</feature>
<dbReference type="InterPro" id="IPR027022">
    <property type="entry name" value="ABC_permease_BceB-typ"/>
</dbReference>
<reference evidence="9" key="1">
    <citation type="submission" date="2015-03" db="EMBL/GenBank/DDBJ databases">
        <authorList>
            <person name="Ferrari E."/>
            <person name="Walter M.C."/>
            <person name="Huptas C."/>
            <person name="Scherer S."/>
            <person name="Mueller-Herbst S."/>
        </authorList>
    </citation>
    <scope>NUCLEOTIDE SEQUENCE [LARGE SCALE GENOMIC DNA]</scope>
    <source>
        <strain evidence="9">LWP01</strain>
    </source>
</reference>
<feature type="transmembrane region" description="Helical" evidence="6">
    <location>
        <begin position="198"/>
        <end position="217"/>
    </location>
</feature>
<organism evidence="8 9">
    <name type="scientific">Listeria weihenstephanensis</name>
    <dbReference type="NCBI Taxonomy" id="1006155"/>
    <lineage>
        <taxon>Bacteria</taxon>
        <taxon>Bacillati</taxon>
        <taxon>Bacillota</taxon>
        <taxon>Bacilli</taxon>
        <taxon>Bacillales</taxon>
        <taxon>Listeriaceae</taxon>
        <taxon>Listeria</taxon>
    </lineage>
</organism>
<feature type="transmembrane region" description="Helical" evidence="6">
    <location>
        <begin position="21"/>
        <end position="40"/>
    </location>
</feature>
<feature type="domain" description="ABC3 transporter permease C-terminal" evidence="7">
    <location>
        <begin position="61"/>
        <end position="171"/>
    </location>
</feature>
<dbReference type="EMBL" id="CP011102">
    <property type="protein sequence ID" value="AQY51503.1"/>
    <property type="molecule type" value="Genomic_DNA"/>
</dbReference>
<keyword evidence="2 6" id="KW-1003">Cell membrane</keyword>
<dbReference type="InterPro" id="IPR003838">
    <property type="entry name" value="ABC3_permease_C"/>
</dbReference>
<dbReference type="PANTHER" id="PTHR46795">
    <property type="entry name" value="ABC TRANSPORTER PERMEASE-RELATED-RELATED"/>
    <property type="match status" value="1"/>
</dbReference>
<keyword evidence="6" id="KW-0813">Transport</keyword>
<comment type="similarity">
    <text evidence="6">Belongs to the ABC-4 integral membrane protein family.</text>
</comment>
<evidence type="ECO:0000259" key="7">
    <source>
        <dbReference type="Pfam" id="PF02687"/>
    </source>
</evidence>
<evidence type="ECO:0000256" key="6">
    <source>
        <dbReference type="PIRNR" id="PIRNR018968"/>
    </source>
</evidence>
<gene>
    <name evidence="8" type="ORF">UE46_10975</name>
</gene>
<dbReference type="Proteomes" id="UP000223060">
    <property type="component" value="Chromosome"/>
</dbReference>
<evidence type="ECO:0000256" key="1">
    <source>
        <dbReference type="ARBA" id="ARBA00004651"/>
    </source>
</evidence>
<evidence type="ECO:0000313" key="8">
    <source>
        <dbReference type="EMBL" id="AQY51503.1"/>
    </source>
</evidence>
<dbReference type="PIRSF" id="PIRSF018968">
    <property type="entry name" value="ABC_permease_BceB"/>
    <property type="match status" value="1"/>
</dbReference>
<evidence type="ECO:0000256" key="3">
    <source>
        <dbReference type="ARBA" id="ARBA00022692"/>
    </source>
</evidence>